<proteinExistence type="predicted"/>
<gene>
    <name evidence="1" type="ordered locus">Bache_3265</name>
</gene>
<accession>E6SSD7</accession>
<dbReference type="KEGG" id="bhl:Bache_3265"/>
<dbReference type="AlphaFoldDB" id="E6SSD7"/>
<evidence type="ECO:0000313" key="1">
    <source>
        <dbReference type="EMBL" id="ADV45188.1"/>
    </source>
</evidence>
<dbReference type="Proteomes" id="UP000008630">
    <property type="component" value="Chromosome"/>
</dbReference>
<name>E6SSD7_BACT6</name>
<reference evidence="1 2" key="2">
    <citation type="journal article" date="2011" name="Stand. Genomic Sci.">
        <title>Complete genome sequence of Bacteroides helcogenes type strain (P 36-108).</title>
        <authorList>
            <person name="Pati A."/>
            <person name="Gronow S."/>
            <person name="Zeytun A."/>
            <person name="Lapidus A."/>
            <person name="Nolan M."/>
            <person name="Hammon N."/>
            <person name="Deshpande S."/>
            <person name="Cheng J.F."/>
            <person name="Tapia R."/>
            <person name="Han C."/>
            <person name="Goodwin L."/>
            <person name="Pitluck S."/>
            <person name="Liolios K."/>
            <person name="Pagani I."/>
            <person name="Ivanova N."/>
            <person name="Mavromatis K."/>
            <person name="Chen A."/>
            <person name="Palaniappan K."/>
            <person name="Land M."/>
            <person name="Hauser L."/>
            <person name="Chang Y.J."/>
            <person name="Jeffries C.D."/>
            <person name="Detter J.C."/>
            <person name="Brambilla E."/>
            <person name="Rohde M."/>
            <person name="Goker M."/>
            <person name="Woyke T."/>
            <person name="Bristow J."/>
            <person name="Eisen J.A."/>
            <person name="Markowitz V."/>
            <person name="Hugenholtz P."/>
            <person name="Kyrpides N.C."/>
            <person name="Klenk H.P."/>
            <person name="Lucas S."/>
        </authorList>
    </citation>
    <scope>NUCLEOTIDE SEQUENCE [LARGE SCALE GENOMIC DNA]</scope>
    <source>
        <strain evidence="2">ATCC 35417 / DSM 20613 / JCM 6297 / CCUG 15421 / P 36-108</strain>
    </source>
</reference>
<evidence type="ECO:0000313" key="2">
    <source>
        <dbReference type="Proteomes" id="UP000008630"/>
    </source>
</evidence>
<organism evidence="1 2">
    <name type="scientific">Bacteroides helcogenes (strain ATCC 35417 / DSM 20613 / JCM 6297 / CCUG 15421 / P 36-108)</name>
    <dbReference type="NCBI Taxonomy" id="693979"/>
    <lineage>
        <taxon>Bacteria</taxon>
        <taxon>Pseudomonadati</taxon>
        <taxon>Bacteroidota</taxon>
        <taxon>Bacteroidia</taxon>
        <taxon>Bacteroidales</taxon>
        <taxon>Bacteroidaceae</taxon>
        <taxon>Bacteroides</taxon>
    </lineage>
</organism>
<reference key="1">
    <citation type="submission" date="2010-11" db="EMBL/GenBank/DDBJ databases">
        <title>The complete genome of Bacteroides helcogenes P 36-108.</title>
        <authorList>
            <consortium name="US DOE Joint Genome Institute (JGI-PGF)"/>
            <person name="Lucas S."/>
            <person name="Copeland A."/>
            <person name="Lapidus A."/>
            <person name="Bruce D."/>
            <person name="Goodwin L."/>
            <person name="Pitluck S."/>
            <person name="Kyrpides N."/>
            <person name="Mavromatis K."/>
            <person name="Ivanova N."/>
            <person name="Zeytun A."/>
            <person name="Brettin T."/>
            <person name="Detter J.C."/>
            <person name="Tapia R."/>
            <person name="Han C."/>
            <person name="Land M."/>
            <person name="Hauser L."/>
            <person name="Markowitz V."/>
            <person name="Cheng J.-F."/>
            <person name="Hugenholtz P."/>
            <person name="Woyke T."/>
            <person name="Wu D."/>
            <person name="Gronow S."/>
            <person name="Wellnitz S."/>
            <person name="Brambilla E."/>
            <person name="Klenk H.-P."/>
            <person name="Eisen J.A."/>
        </authorList>
    </citation>
    <scope>NUCLEOTIDE SEQUENCE</scope>
    <source>
        <strain>P 36-108</strain>
    </source>
</reference>
<keyword evidence="2" id="KW-1185">Reference proteome</keyword>
<dbReference type="EMBL" id="CP002352">
    <property type="protein sequence ID" value="ADV45188.1"/>
    <property type="molecule type" value="Genomic_DNA"/>
</dbReference>
<dbReference type="InterPro" id="IPR027840">
    <property type="entry name" value="DUF4493"/>
</dbReference>
<dbReference type="Pfam" id="PF14900">
    <property type="entry name" value="DUF4493"/>
    <property type="match status" value="1"/>
</dbReference>
<dbReference type="HOGENOM" id="CLU_017306_0_0_10"/>
<protein>
    <recommendedName>
        <fullName evidence="3">DUF4493 domain-containing protein</fullName>
    </recommendedName>
</protein>
<dbReference type="eggNOG" id="ENOG5033Q5F">
    <property type="taxonomic scope" value="Bacteria"/>
</dbReference>
<dbReference type="STRING" id="693979.Bache_3265"/>
<evidence type="ECO:0008006" key="3">
    <source>
        <dbReference type="Google" id="ProtNLM"/>
    </source>
</evidence>
<sequence>MPLSLFFMACHNDEEPATESKGFLISLEDEVVDIASRSTPAEIGKPVADNFRLKITSHKTGGDIYNAAYTSKVIPASAGTYSLTASCGENAVLAWDSPYYEGIAEAEITTNKTTSVTIPCKVANSLLSITFTNPERFASQYSAYGVRVKIGEFSLNIEKENIQKSAYFRAGSVVELIFYGTLIDNGQQVSMPITNGKLPATYEAGTHTKLSLTAATPVAGTILTIDKVEVEKVTIAATIPMEWLPKPKVSGFNGKRTLEYTETADAPADAIISYNAYSPIQDIEFAFDFKDTQYTSYNKTYTLSALTDEERTALNGIGIALPTLDGSSTEGTIDLKALTENLQTNAGTEVVNTFKLRVKANNRWSSEEGESYTIDVKKPEFTVSVSPGNIWTKEFTMNALKENQVKTGNFDRLSKNMSYQCSTDGVNWMTLNSDLRKDGLKPNTSYYIRGVYRQAIPGETVKLKTYDAYQIPNSTLDNGYSTTYPKSKNPLYTFNEGWIGTRNPLTCHTSGVNAFYVSKSSTLPISDNNSTVAHMMTIGWGSGNTCSFGNKSGSVIYNISAGIVCVGDYNADNDNITAKEAFIRPTSLSFTYKAAPYNNDEYLIEIYLINKTEDTENIIGFGSMQSGATVSAYTTVPISIVYYDAMKEMPISHIKIIFKAGTKEDRDHLEDKFRDASVWNGYTNAYIVGSQFWLDSFTLNYDK</sequence>